<feature type="region of interest" description="Phosphopantothenate--cysteine ligase" evidence="3">
    <location>
        <begin position="194"/>
        <end position="404"/>
    </location>
</feature>
<keyword evidence="1 3" id="KW-0210">Decarboxylase</keyword>
<comment type="catalytic activity">
    <reaction evidence="3 4">
        <text>(R)-4'-phosphopantothenate + L-cysteine + CTP = N-[(R)-4-phosphopantothenoyl]-L-cysteine + CMP + diphosphate + H(+)</text>
        <dbReference type="Rhea" id="RHEA:19397"/>
        <dbReference type="ChEBI" id="CHEBI:10986"/>
        <dbReference type="ChEBI" id="CHEBI:15378"/>
        <dbReference type="ChEBI" id="CHEBI:33019"/>
        <dbReference type="ChEBI" id="CHEBI:35235"/>
        <dbReference type="ChEBI" id="CHEBI:37563"/>
        <dbReference type="ChEBI" id="CHEBI:59458"/>
        <dbReference type="ChEBI" id="CHEBI:60377"/>
        <dbReference type="EC" id="6.3.2.5"/>
    </reaction>
</comment>
<evidence type="ECO:0000313" key="9">
    <source>
        <dbReference type="Proteomes" id="UP001430700"/>
    </source>
</evidence>
<evidence type="ECO:0000256" key="5">
    <source>
        <dbReference type="SAM" id="Coils"/>
    </source>
</evidence>
<dbReference type="NCBIfam" id="TIGR00521">
    <property type="entry name" value="coaBC_dfp"/>
    <property type="match status" value="1"/>
</dbReference>
<keyword evidence="2 3" id="KW-0456">Lyase</keyword>
<dbReference type="InterPro" id="IPR036551">
    <property type="entry name" value="Flavin_trans-like"/>
</dbReference>
<comment type="similarity">
    <text evidence="3 4">In the N-terminal section; belongs to the HFCD (homo-oligomeric flavin containing Cys decarboxylase) superfamily.</text>
</comment>
<comment type="catalytic activity">
    <reaction evidence="3 4">
        <text>N-[(R)-4-phosphopantothenoyl]-L-cysteine + H(+) = (R)-4'-phosphopantetheine + CO2</text>
        <dbReference type="Rhea" id="RHEA:16793"/>
        <dbReference type="ChEBI" id="CHEBI:15378"/>
        <dbReference type="ChEBI" id="CHEBI:16526"/>
        <dbReference type="ChEBI" id="CHEBI:59458"/>
        <dbReference type="ChEBI" id="CHEBI:61723"/>
        <dbReference type="EC" id="4.1.1.36"/>
    </reaction>
</comment>
<dbReference type="SUPFAM" id="SSF102645">
    <property type="entry name" value="CoaB-like"/>
    <property type="match status" value="1"/>
</dbReference>
<reference evidence="8" key="1">
    <citation type="submission" date="2021-11" db="EMBL/GenBank/DDBJ databases">
        <title>Description of novel Flavobacterium species.</title>
        <authorList>
            <person name="Saticioglu I.B."/>
            <person name="Ay H."/>
            <person name="Altun S."/>
            <person name="Duman M."/>
        </authorList>
    </citation>
    <scope>NUCLEOTIDE SEQUENCE</scope>
    <source>
        <strain evidence="8">F-126</strain>
    </source>
</reference>
<keyword evidence="5" id="KW-0175">Coiled coil</keyword>
<dbReference type="InterPro" id="IPR035929">
    <property type="entry name" value="CoaB-like_sf"/>
</dbReference>
<keyword evidence="3" id="KW-0460">Magnesium</keyword>
<comment type="function">
    <text evidence="4">Catalyzes two steps in the biosynthesis of coenzyme A. In the first step cysteine is conjugated to 4'-phosphopantothenate to form 4-phosphopantothenoylcysteine, in the latter compound is decarboxylated to form 4'-phosphopantotheine.</text>
</comment>
<comment type="pathway">
    <text evidence="3 4">Cofactor biosynthesis; coenzyme A biosynthesis; CoA from (R)-pantothenate: step 2/5.</text>
</comment>
<dbReference type="RefSeq" id="WP_230001173.1">
    <property type="nucleotide sequence ID" value="NZ_JAJJMN010000002.1"/>
</dbReference>
<proteinExistence type="inferred from homology"/>
<evidence type="ECO:0000259" key="7">
    <source>
        <dbReference type="Pfam" id="PF04127"/>
    </source>
</evidence>
<dbReference type="Pfam" id="PF04127">
    <property type="entry name" value="DFP"/>
    <property type="match status" value="1"/>
</dbReference>
<sequence length="404" mass="43750">MSVLNGKKILLGVSGGIAAYKTASLVRLFIKAGAHVQVIMTPASKDFVTPLTLSTLSKNPVHSSFFNQDDEDAVWNNHVDLALWADLMLIAPATSNTLSKMTTGNSDNLLVATYLSAKCPVYFAPAMDLDMYKHPSVLSSFTALKSFGNIMIPAESGELASGLSGEGRMAEPENIIAFLEADLESKLPLKGKKILITAGPTYEAIDPVRFIGNHSSGKMGFDLANEAANLGAQVILVAGPTHYKAKNGLVEVINVVSAQDMYDACHEYFNDVDVAIAAAAVADYRPKVVALQKIKKAADEFSIELEKTKDILASLGAIKKNQFLIGFALETENEIENAKLKIQKKNLDLIVLNSLQDEGAGFKKETNKVTFIDQDFKIEPMELKSKESVAVDILNKVVLYFAKS</sequence>
<feature type="region of interest" description="Phosphopantothenoylcysteine decarboxylase" evidence="3">
    <location>
        <begin position="1"/>
        <end position="193"/>
    </location>
</feature>
<comment type="cofactor">
    <cofactor evidence="3">
        <name>FMN</name>
        <dbReference type="ChEBI" id="CHEBI:58210"/>
    </cofactor>
    <text evidence="3">Binds 1 FMN per subunit.</text>
</comment>
<feature type="binding site" evidence="3">
    <location>
        <position position="283"/>
    </location>
    <ligand>
        <name>CTP</name>
        <dbReference type="ChEBI" id="CHEBI:37563"/>
    </ligand>
</feature>
<protein>
    <recommendedName>
        <fullName evidence="3">Coenzyme A biosynthesis bifunctional protein CoaBC</fullName>
    </recommendedName>
    <alternativeName>
        <fullName evidence="3">DNA/pantothenate metabolism flavoprotein</fullName>
    </alternativeName>
    <alternativeName>
        <fullName evidence="3">Phosphopantothenoylcysteine synthetase/decarboxylase</fullName>
        <shortName evidence="3">PPCS-PPCDC</shortName>
    </alternativeName>
    <domain>
        <recommendedName>
            <fullName evidence="3">Phosphopantothenoylcysteine decarboxylase</fullName>
            <shortName evidence="3">PPC decarboxylase</shortName>
            <shortName evidence="3">PPC-DC</shortName>
            <ecNumber evidence="3">4.1.1.36</ecNumber>
        </recommendedName>
        <alternativeName>
            <fullName evidence="3">CoaC</fullName>
        </alternativeName>
    </domain>
    <domain>
        <recommendedName>
            <fullName evidence="3">Phosphopantothenate--cysteine ligase</fullName>
            <ecNumber evidence="3">6.3.2.5</ecNumber>
        </recommendedName>
        <alternativeName>
            <fullName evidence="3">CoaB</fullName>
        </alternativeName>
        <alternativeName>
            <fullName evidence="3">Phosphopantothenoylcysteine synthetase</fullName>
            <shortName evidence="3">PPC synthetase</shortName>
            <shortName evidence="3">PPC-S</shortName>
        </alternativeName>
    </domain>
</protein>
<evidence type="ECO:0000313" key="8">
    <source>
        <dbReference type="EMBL" id="MCC9020328.1"/>
    </source>
</evidence>
<evidence type="ECO:0000256" key="2">
    <source>
        <dbReference type="ARBA" id="ARBA00023239"/>
    </source>
</evidence>
<keyword evidence="9" id="KW-1185">Reference proteome</keyword>
<dbReference type="InterPro" id="IPR007085">
    <property type="entry name" value="DNA/pantothenate-metab_flavo_C"/>
</dbReference>
<feature type="domain" description="DNA/pantothenate metabolism flavoprotein C-terminal" evidence="7">
    <location>
        <begin position="189"/>
        <end position="398"/>
    </location>
</feature>
<organism evidence="8 9">
    <name type="scientific">Flavobacterium lipolyticum</name>
    <dbReference type="NCBI Taxonomy" id="2893754"/>
    <lineage>
        <taxon>Bacteria</taxon>
        <taxon>Pseudomonadati</taxon>
        <taxon>Bacteroidota</taxon>
        <taxon>Flavobacteriia</taxon>
        <taxon>Flavobacteriales</taxon>
        <taxon>Flavobacteriaceae</taxon>
        <taxon>Flavobacterium</taxon>
    </lineage>
</organism>
<dbReference type="GO" id="GO:0004633">
    <property type="term" value="F:phosphopantothenoylcysteine decarboxylase activity"/>
    <property type="evidence" value="ECO:0007669"/>
    <property type="project" value="UniProtKB-EC"/>
</dbReference>
<dbReference type="Proteomes" id="UP001430700">
    <property type="component" value="Unassembled WGS sequence"/>
</dbReference>
<comment type="caution">
    <text evidence="8">The sequence shown here is derived from an EMBL/GenBank/DDBJ whole genome shotgun (WGS) entry which is preliminary data.</text>
</comment>
<feature type="coiled-coil region" evidence="5">
    <location>
        <begin position="291"/>
        <end position="348"/>
    </location>
</feature>
<keyword evidence="3" id="KW-0479">Metal-binding</keyword>
<keyword evidence="3" id="KW-0511">Multifunctional enzyme</keyword>
<evidence type="ECO:0000256" key="4">
    <source>
        <dbReference type="RuleBase" id="RU364078"/>
    </source>
</evidence>
<dbReference type="Gene3D" id="3.40.50.10300">
    <property type="entry name" value="CoaB-like"/>
    <property type="match status" value="1"/>
</dbReference>
<feature type="binding site" evidence="3">
    <location>
        <position position="345"/>
    </location>
    <ligand>
        <name>CTP</name>
        <dbReference type="ChEBI" id="CHEBI:37563"/>
    </ligand>
</feature>
<dbReference type="Gene3D" id="3.40.50.1950">
    <property type="entry name" value="Flavin prenyltransferase-like"/>
    <property type="match status" value="1"/>
</dbReference>
<keyword evidence="3 4" id="KW-0436">Ligase</keyword>
<comment type="caution">
    <text evidence="3">Lacks conserved residue(s) required for the propagation of feature annotation.</text>
</comment>
<dbReference type="SUPFAM" id="SSF52507">
    <property type="entry name" value="Homo-oligomeric flavin-containing Cys decarboxylases, HFCD"/>
    <property type="match status" value="1"/>
</dbReference>
<keyword evidence="3 4" id="KW-0285">Flavoprotein</keyword>
<keyword evidence="3 4" id="KW-0288">FMN</keyword>
<feature type="binding site" evidence="3">
    <location>
        <position position="341"/>
    </location>
    <ligand>
        <name>CTP</name>
        <dbReference type="ChEBI" id="CHEBI:37563"/>
    </ligand>
</feature>
<comment type="cofactor">
    <cofactor evidence="3">
        <name>Mg(2+)</name>
        <dbReference type="ChEBI" id="CHEBI:18420"/>
    </cofactor>
</comment>
<feature type="binding site" evidence="3">
    <location>
        <position position="293"/>
    </location>
    <ligand>
        <name>CTP</name>
        <dbReference type="ChEBI" id="CHEBI:37563"/>
    </ligand>
</feature>
<dbReference type="InterPro" id="IPR005252">
    <property type="entry name" value="CoaBC"/>
</dbReference>
<dbReference type="InterPro" id="IPR003382">
    <property type="entry name" value="Flavoprotein"/>
</dbReference>
<dbReference type="HAMAP" id="MF_02225">
    <property type="entry name" value="CoaBC"/>
    <property type="match status" value="1"/>
</dbReference>
<dbReference type="Pfam" id="PF02441">
    <property type="entry name" value="Flavoprotein"/>
    <property type="match status" value="1"/>
</dbReference>
<feature type="binding site" evidence="3">
    <location>
        <position position="327"/>
    </location>
    <ligand>
        <name>CTP</name>
        <dbReference type="ChEBI" id="CHEBI:37563"/>
    </ligand>
</feature>
<dbReference type="EC" id="4.1.1.36" evidence="3"/>
<dbReference type="PANTHER" id="PTHR14359:SF6">
    <property type="entry name" value="PHOSPHOPANTOTHENOYLCYSTEINE DECARBOXYLASE"/>
    <property type="match status" value="1"/>
</dbReference>
<feature type="domain" description="Flavoprotein" evidence="6">
    <location>
        <begin position="7"/>
        <end position="178"/>
    </location>
</feature>
<comment type="similarity">
    <text evidence="3 4">In the C-terminal section; belongs to the PPC synthetase family.</text>
</comment>
<accession>A0ABS8M686</accession>
<dbReference type="PANTHER" id="PTHR14359">
    <property type="entry name" value="HOMO-OLIGOMERIC FLAVIN CONTAINING CYS DECARBOXYLASE FAMILY"/>
    <property type="match status" value="1"/>
</dbReference>
<evidence type="ECO:0000256" key="3">
    <source>
        <dbReference type="HAMAP-Rule" id="MF_02225"/>
    </source>
</evidence>
<evidence type="ECO:0000259" key="6">
    <source>
        <dbReference type="Pfam" id="PF02441"/>
    </source>
</evidence>
<comment type="pathway">
    <text evidence="3 4">Cofactor biosynthesis; coenzyme A biosynthesis; CoA from (R)-pantothenate: step 3/5.</text>
</comment>
<comment type="function">
    <text evidence="3">Catalyzes two sequential steps in the biosynthesis of coenzyme A. In the first step cysteine is conjugated to 4'-phosphopantothenate to form 4-phosphopantothenoylcysteine. In the second step the latter compound is decarboxylated to form 4'-phosphopantotheine.</text>
</comment>
<dbReference type="EMBL" id="JAJJMN010000002">
    <property type="protein sequence ID" value="MCC9020328.1"/>
    <property type="molecule type" value="Genomic_DNA"/>
</dbReference>
<dbReference type="GO" id="GO:0004632">
    <property type="term" value="F:phosphopantothenate--cysteine ligase activity"/>
    <property type="evidence" value="ECO:0007669"/>
    <property type="project" value="UniProtKB-EC"/>
</dbReference>
<evidence type="ECO:0000256" key="1">
    <source>
        <dbReference type="ARBA" id="ARBA00022793"/>
    </source>
</evidence>
<dbReference type="EC" id="6.3.2.5" evidence="3"/>
<name>A0ABS8M686_9FLAO</name>
<gene>
    <name evidence="3 8" type="primary">coaBC</name>
    <name evidence="8" type="ORF">LNQ34_21405</name>
</gene>